<dbReference type="Gene3D" id="3.40.50.720">
    <property type="entry name" value="NAD(P)-binding Rossmann-like Domain"/>
    <property type="match status" value="1"/>
</dbReference>
<dbReference type="AlphaFoldDB" id="A0A7U9THQ4"/>
<dbReference type="Proteomes" id="UP000620133">
    <property type="component" value="Chromosome"/>
</dbReference>
<evidence type="ECO:0000259" key="1">
    <source>
        <dbReference type="Pfam" id="PF26370"/>
    </source>
</evidence>
<name>A0A7U9THQ4_9MOLU</name>
<dbReference type="EMBL" id="AP024412">
    <property type="protein sequence ID" value="BCR36708.1"/>
    <property type="molecule type" value="Genomic_DNA"/>
</dbReference>
<dbReference type="RefSeq" id="WP_176239352.1">
    <property type="nucleotide sequence ID" value="NZ_AP024412.1"/>
</dbReference>
<dbReference type="InterPro" id="IPR058932">
    <property type="entry name" value="KDD_N"/>
</dbReference>
<evidence type="ECO:0000313" key="2">
    <source>
        <dbReference type="EMBL" id="BCR36708.1"/>
    </source>
</evidence>
<keyword evidence="3" id="KW-1185">Reference proteome</keyword>
<proteinExistence type="predicted"/>
<organism evidence="2 3">
    <name type="scientific">Mariniplasma anaerobium</name>
    <dbReference type="NCBI Taxonomy" id="2735436"/>
    <lineage>
        <taxon>Bacteria</taxon>
        <taxon>Bacillati</taxon>
        <taxon>Mycoplasmatota</taxon>
        <taxon>Mollicutes</taxon>
        <taxon>Acholeplasmatales</taxon>
        <taxon>Acholeplasmataceae</taxon>
        <taxon>Mariniplasma</taxon>
    </lineage>
</organism>
<evidence type="ECO:0000313" key="3">
    <source>
        <dbReference type="Proteomes" id="UP000620133"/>
    </source>
</evidence>
<reference evidence="2" key="1">
    <citation type="submission" date="2021-01" db="EMBL/GenBank/DDBJ databases">
        <title>Draft genome sequence of Acholeplasmataceae bacterium strain Mahy22.</title>
        <authorList>
            <person name="Watanabe M."/>
            <person name="Kojima H."/>
            <person name="Fukui M."/>
        </authorList>
    </citation>
    <scope>NUCLEOTIDE SEQUENCE</scope>
    <source>
        <strain evidence="2">Mahy22</strain>
    </source>
</reference>
<protein>
    <submittedName>
        <fullName evidence="2">L-erythro-3,5-diaminohexanoate dehydrogenase</fullName>
    </submittedName>
</protein>
<feature type="domain" description="L-erythro-3,5-diaminohexanoate dehydrogenase N-terminal" evidence="1">
    <location>
        <begin position="10"/>
        <end position="156"/>
    </location>
</feature>
<dbReference type="InterPro" id="IPR036291">
    <property type="entry name" value="NAD(P)-bd_dom_sf"/>
</dbReference>
<dbReference type="KEGG" id="manr:MPAN_016010"/>
<accession>A0A7U9THQ4</accession>
<dbReference type="SUPFAM" id="SSF51735">
    <property type="entry name" value="NAD(P)-binding Rossmann-fold domains"/>
    <property type="match status" value="1"/>
</dbReference>
<dbReference type="Pfam" id="PF26370">
    <property type="entry name" value="KDD_N"/>
    <property type="match status" value="1"/>
</dbReference>
<gene>
    <name evidence="2" type="primary">kdd</name>
    <name evidence="2" type="ORF">MPAN_016010</name>
</gene>
<sequence>MKKLCKYGTHRVIEPKGILPQAAFKIDSTPICYDNECLIEVNTLNIDSASFHQIKEACNQDTELMKEMILGIVKKQGKMQNPVTKSGGMLIGMVKEVGKDFSGKDLKPGVKLATLVSLSLTPLQIEEIISINITNEQVKIKGQAILFDSGIYAIIPNDLDEKFVLAALDVAGAPAQVRKLAKKGDTVFIIGANGKSGLLCALEAKNQVGPNGKVIGLVRKQSQVEQLESLHFFDSIIVESATSSVEVYEKLSEVTNGQLADLTINVVNTENTEMTSILCTKELGTVYFFSMATSFTKAALGAEGIGKDITMIIGNGYTKNHANITLDILKQNKQLFDLFMTRYA</sequence>